<dbReference type="SUPFAM" id="SSF56281">
    <property type="entry name" value="Metallo-hydrolase/oxidoreductase"/>
    <property type="match status" value="1"/>
</dbReference>
<evidence type="ECO:0000256" key="4">
    <source>
        <dbReference type="ARBA" id="ARBA00022833"/>
    </source>
</evidence>
<dbReference type="PANTHER" id="PTHR46233:SF3">
    <property type="entry name" value="HYDROXYACYLGLUTATHIONE HYDROLASE GLOC"/>
    <property type="match status" value="1"/>
</dbReference>
<comment type="cofactor">
    <cofactor evidence="1">
        <name>Zn(2+)</name>
        <dbReference type="ChEBI" id="CHEBI:29105"/>
    </cofactor>
</comment>
<keyword evidence="2" id="KW-0479">Metal-binding</keyword>
<sequence>MELRSMEVKRYVVGPYGANLYVVWDRDTREGIIIDPGEVYDEIKNYIKENGIKVKHILLTHGHFDHIGGVEEIRAFTGGKVAISEEDAPMLLDPSQNLSEMVFKKVICSPADIILKDKDVLGFGNYYVEVISTPGHTKGSVCFKIGDVYFTGDTLFRGSIGRHDFPGGNFETLMASIKERLLTLKDETVIYPGHGDFSTIGREKRLNMFLKNLV</sequence>
<name>Q8RAL6_CALS4</name>
<dbReference type="SMART" id="SM00849">
    <property type="entry name" value="Lactamase_B"/>
    <property type="match status" value="1"/>
</dbReference>
<evidence type="ECO:0000256" key="2">
    <source>
        <dbReference type="ARBA" id="ARBA00022723"/>
    </source>
</evidence>
<dbReference type="CDD" id="cd06262">
    <property type="entry name" value="metallo-hydrolase-like_MBL-fold"/>
    <property type="match status" value="1"/>
</dbReference>
<dbReference type="KEGG" id="tte:TTE1197"/>
<dbReference type="Gene3D" id="3.60.15.10">
    <property type="entry name" value="Ribonuclease Z/Hydroxyacylglutathione hydrolase-like"/>
    <property type="match status" value="1"/>
</dbReference>
<keyword evidence="7" id="KW-1185">Reference proteome</keyword>
<dbReference type="InterPro" id="IPR051453">
    <property type="entry name" value="MBL_Glyoxalase_II"/>
</dbReference>
<dbReference type="Proteomes" id="UP000000555">
    <property type="component" value="Chromosome"/>
</dbReference>
<dbReference type="STRING" id="273068.TTE1197"/>
<gene>
    <name evidence="6" type="primary">GloB</name>
    <name evidence="6" type="ordered locus">TTE1197</name>
</gene>
<keyword evidence="4" id="KW-0862">Zinc</keyword>
<dbReference type="InterPro" id="IPR001279">
    <property type="entry name" value="Metallo-B-lactamas"/>
</dbReference>
<protein>
    <submittedName>
        <fullName evidence="6">Zn-dependent hydrolases, including glyoxylases</fullName>
    </submittedName>
</protein>
<dbReference type="InterPro" id="IPR036866">
    <property type="entry name" value="RibonucZ/Hydroxyglut_hydro"/>
</dbReference>
<dbReference type="eggNOG" id="COG0491">
    <property type="taxonomic scope" value="Bacteria"/>
</dbReference>
<organism evidence="6 7">
    <name type="scientific">Caldanaerobacter subterraneus subsp. tengcongensis (strain DSM 15242 / JCM 11007 / NBRC 100824 / MB4)</name>
    <name type="common">Thermoanaerobacter tengcongensis</name>
    <dbReference type="NCBI Taxonomy" id="273068"/>
    <lineage>
        <taxon>Bacteria</taxon>
        <taxon>Bacillati</taxon>
        <taxon>Bacillota</taxon>
        <taxon>Clostridia</taxon>
        <taxon>Thermoanaerobacterales</taxon>
        <taxon>Thermoanaerobacteraceae</taxon>
        <taxon>Caldanaerobacter</taxon>
    </lineage>
</organism>
<dbReference type="HOGENOM" id="CLU_030571_5_4_9"/>
<evidence type="ECO:0000313" key="7">
    <source>
        <dbReference type="Proteomes" id="UP000000555"/>
    </source>
</evidence>
<dbReference type="EMBL" id="AE008691">
    <property type="protein sequence ID" value="AAM24427.1"/>
    <property type="molecule type" value="Genomic_DNA"/>
</dbReference>
<feature type="domain" description="Metallo-beta-lactamase" evidence="5">
    <location>
        <begin position="17"/>
        <end position="194"/>
    </location>
</feature>
<dbReference type="PANTHER" id="PTHR46233">
    <property type="entry name" value="HYDROXYACYLGLUTATHIONE HYDROLASE GLOC"/>
    <property type="match status" value="1"/>
</dbReference>
<evidence type="ECO:0000313" key="6">
    <source>
        <dbReference type="EMBL" id="AAM24427.1"/>
    </source>
</evidence>
<accession>Q8RAL6</accession>
<evidence type="ECO:0000256" key="3">
    <source>
        <dbReference type="ARBA" id="ARBA00022801"/>
    </source>
</evidence>
<dbReference type="GO" id="GO:0046872">
    <property type="term" value="F:metal ion binding"/>
    <property type="evidence" value="ECO:0007669"/>
    <property type="project" value="UniProtKB-KW"/>
</dbReference>
<dbReference type="AlphaFoldDB" id="Q8RAL6"/>
<dbReference type="GO" id="GO:0016787">
    <property type="term" value="F:hydrolase activity"/>
    <property type="evidence" value="ECO:0007669"/>
    <property type="project" value="UniProtKB-KW"/>
</dbReference>
<proteinExistence type="predicted"/>
<keyword evidence="3 6" id="KW-0378">Hydrolase</keyword>
<evidence type="ECO:0000259" key="5">
    <source>
        <dbReference type="SMART" id="SM00849"/>
    </source>
</evidence>
<evidence type="ECO:0000256" key="1">
    <source>
        <dbReference type="ARBA" id="ARBA00001947"/>
    </source>
</evidence>
<reference evidence="6 7" key="1">
    <citation type="journal article" date="2002" name="Genome Res.">
        <title>A complete sequence of the T. tengcongensis genome.</title>
        <authorList>
            <person name="Bao Q."/>
            <person name="Tian Y."/>
            <person name="Li W."/>
            <person name="Xu Z."/>
            <person name="Xuan Z."/>
            <person name="Hu S."/>
            <person name="Dong W."/>
            <person name="Yang J."/>
            <person name="Chen Y."/>
            <person name="Xue Y."/>
            <person name="Xu Y."/>
            <person name="Lai X."/>
            <person name="Huang L."/>
            <person name="Dong X."/>
            <person name="Ma Y."/>
            <person name="Ling L."/>
            <person name="Tan H."/>
            <person name="Chen R."/>
            <person name="Wang J."/>
            <person name="Yu J."/>
            <person name="Yang H."/>
        </authorList>
    </citation>
    <scope>NUCLEOTIDE SEQUENCE [LARGE SCALE GENOMIC DNA]</scope>
    <source>
        <strain evidence="7">DSM 15242 / JCM 11007 / NBRC 100824 / MB4</strain>
    </source>
</reference>
<dbReference type="Pfam" id="PF00753">
    <property type="entry name" value="Lactamase_B"/>
    <property type="match status" value="1"/>
</dbReference>